<keyword evidence="6 7" id="KW-0482">Metalloprotease</keyword>
<dbReference type="InterPro" id="IPR001567">
    <property type="entry name" value="Pept_M3A_M3B_dom"/>
</dbReference>
<evidence type="ECO:0000256" key="7">
    <source>
        <dbReference type="RuleBase" id="RU003435"/>
    </source>
</evidence>
<evidence type="ECO:0000256" key="2">
    <source>
        <dbReference type="ARBA" id="ARBA00022670"/>
    </source>
</evidence>
<dbReference type="Gene3D" id="1.10.1370.10">
    <property type="entry name" value="Neurolysin, domain 3"/>
    <property type="match status" value="1"/>
</dbReference>
<evidence type="ECO:0000256" key="6">
    <source>
        <dbReference type="ARBA" id="ARBA00023049"/>
    </source>
</evidence>
<sequence length="679" mass="77086">MNPLLNTFDTPFETIPFTQIRNEHYLPAIQSAIQEAKSEVELIKNNPAAPDFANTIEALEHTGRRVSIVSGVLFNLNVAETSPELMQLAREISPLLSAYSNDIMLDEVLFARIEQVYSQKESLHLDTEEAMLLDKTYKGFVRNGAGLNAADKARLREIDEQLSRLSLQFSEHVLNEINAYILEITDAKDLAGLPESAIALAAQAAREKGKENTWIFTLQLPSYIPFMTYADNRSLREQLFRAYASRNFMGGENDNQEIILQLVKLRHERANILGFETYAQYVLQERMAESPVQVEDFLKNLLSHAKPAALRELQELSDYAARLGGPQPLERWDFAYYSEKLKKEKFSIDNELLKPYFQLEDVLEGVFKVSGKLYGLLYKENPEIPVYHPDVKVYEVSNLDGGYVGLLYTDFFPRAGKKSGAWMTSYKGQFRENGINHRPHISIVCNFTKSTSEQPSLLTFNEVTTLFHEFGHALHGLLADSTYESLSGTHVYWDFVELPSQIMENWVYEKECLDLFARHYKTGEKIPEQYIQKIKESANFLAGYNAVRQVGLAQLDMAWHTTIPNSIISVGNFEQAVLQSTQVLPPVENSNTSCSFNHIFGGGYASGYYSYKWAEVLDADAFEFFLEKGIFDAQTASLFRKYILSAGGSEHPMELYKKFRGKIPSPDALLRRAGLLQIS</sequence>
<dbReference type="InterPro" id="IPR024077">
    <property type="entry name" value="Neurolysin/TOP_dom2"/>
</dbReference>
<dbReference type="EMBL" id="CP048222">
    <property type="protein sequence ID" value="QHT68356.1"/>
    <property type="molecule type" value="Genomic_DNA"/>
</dbReference>
<dbReference type="PANTHER" id="PTHR43660:SF1">
    <property type="entry name" value="DIPEPTIDYL CARBOXYPEPTIDASE"/>
    <property type="match status" value="1"/>
</dbReference>
<dbReference type="RefSeq" id="WP_162444370.1">
    <property type="nucleotide sequence ID" value="NZ_CP048222.1"/>
</dbReference>
<gene>
    <name evidence="9" type="ORF">GXP67_17765</name>
</gene>
<keyword evidence="10" id="KW-1185">Reference proteome</keyword>
<dbReference type="FunFam" id="3.40.390.10:FF:000009">
    <property type="entry name" value="Oligopeptidase A"/>
    <property type="match status" value="1"/>
</dbReference>
<evidence type="ECO:0000313" key="9">
    <source>
        <dbReference type="EMBL" id="QHT68356.1"/>
    </source>
</evidence>
<organism evidence="9 10">
    <name type="scientific">Rhodocytophaga rosea</name>
    <dbReference type="NCBI Taxonomy" id="2704465"/>
    <lineage>
        <taxon>Bacteria</taxon>
        <taxon>Pseudomonadati</taxon>
        <taxon>Bacteroidota</taxon>
        <taxon>Cytophagia</taxon>
        <taxon>Cytophagales</taxon>
        <taxon>Rhodocytophagaceae</taxon>
        <taxon>Rhodocytophaga</taxon>
    </lineage>
</organism>
<evidence type="ECO:0000256" key="1">
    <source>
        <dbReference type="ARBA" id="ARBA00006040"/>
    </source>
</evidence>
<dbReference type="GO" id="GO:0046872">
    <property type="term" value="F:metal ion binding"/>
    <property type="evidence" value="ECO:0007669"/>
    <property type="project" value="UniProtKB-UniRule"/>
</dbReference>
<dbReference type="CDD" id="cd06456">
    <property type="entry name" value="M3A_DCP"/>
    <property type="match status" value="1"/>
</dbReference>
<comment type="cofactor">
    <cofactor evidence="7">
        <name>Zn(2+)</name>
        <dbReference type="ChEBI" id="CHEBI:29105"/>
    </cofactor>
    <text evidence="7">Binds 1 zinc ion.</text>
</comment>
<dbReference type="KEGG" id="rhoz:GXP67_17765"/>
<keyword evidence="5 7" id="KW-0862">Zinc</keyword>
<dbReference type="InterPro" id="IPR045090">
    <property type="entry name" value="Pept_M3A_M3B"/>
</dbReference>
<dbReference type="PANTHER" id="PTHR43660">
    <property type="entry name" value="DIPEPTIDYL CARBOXYPEPTIDASE"/>
    <property type="match status" value="1"/>
</dbReference>
<dbReference type="Proteomes" id="UP000480178">
    <property type="component" value="Chromosome"/>
</dbReference>
<dbReference type="GO" id="GO:0005829">
    <property type="term" value="C:cytosol"/>
    <property type="evidence" value="ECO:0007669"/>
    <property type="project" value="UniProtKB-ARBA"/>
</dbReference>
<dbReference type="SUPFAM" id="SSF55486">
    <property type="entry name" value="Metalloproteases ('zincins'), catalytic domain"/>
    <property type="match status" value="1"/>
</dbReference>
<dbReference type="AlphaFoldDB" id="A0A6C0GJZ0"/>
<evidence type="ECO:0000256" key="4">
    <source>
        <dbReference type="ARBA" id="ARBA00022801"/>
    </source>
</evidence>
<dbReference type="GO" id="GO:0004222">
    <property type="term" value="F:metalloendopeptidase activity"/>
    <property type="evidence" value="ECO:0007669"/>
    <property type="project" value="InterPro"/>
</dbReference>
<evidence type="ECO:0000256" key="3">
    <source>
        <dbReference type="ARBA" id="ARBA00022723"/>
    </source>
</evidence>
<comment type="similarity">
    <text evidence="1 7">Belongs to the peptidase M3 family.</text>
</comment>
<keyword evidence="4 7" id="KW-0378">Hydrolase</keyword>
<accession>A0A6C0GJZ0</accession>
<protein>
    <submittedName>
        <fullName evidence="9">M3 family metallopeptidase</fullName>
    </submittedName>
</protein>
<dbReference type="Pfam" id="PF01432">
    <property type="entry name" value="Peptidase_M3"/>
    <property type="match status" value="1"/>
</dbReference>
<dbReference type="GO" id="GO:0006508">
    <property type="term" value="P:proteolysis"/>
    <property type="evidence" value="ECO:0007669"/>
    <property type="project" value="UniProtKB-KW"/>
</dbReference>
<dbReference type="InterPro" id="IPR024079">
    <property type="entry name" value="MetalloPept_cat_dom_sf"/>
</dbReference>
<reference evidence="9 10" key="1">
    <citation type="submission" date="2020-01" db="EMBL/GenBank/DDBJ databases">
        <authorList>
            <person name="Kim M.K."/>
        </authorList>
    </citation>
    <scope>NUCLEOTIDE SEQUENCE [LARGE SCALE GENOMIC DNA]</scope>
    <source>
        <strain evidence="9 10">172606-1</strain>
    </source>
</reference>
<name>A0A6C0GJZ0_9BACT</name>
<keyword evidence="3 7" id="KW-0479">Metal-binding</keyword>
<keyword evidence="2 7" id="KW-0645">Protease</keyword>
<dbReference type="GO" id="GO:0004180">
    <property type="term" value="F:carboxypeptidase activity"/>
    <property type="evidence" value="ECO:0007669"/>
    <property type="project" value="TreeGrafter"/>
</dbReference>
<feature type="domain" description="Peptidase M3A/M3B catalytic" evidence="8">
    <location>
        <begin position="226"/>
        <end position="674"/>
    </location>
</feature>
<evidence type="ECO:0000259" key="8">
    <source>
        <dbReference type="Pfam" id="PF01432"/>
    </source>
</evidence>
<dbReference type="InterPro" id="IPR034005">
    <property type="entry name" value="M3A_DCP"/>
</dbReference>
<dbReference type="Gene3D" id="3.40.390.10">
    <property type="entry name" value="Collagenase (Catalytic Domain)"/>
    <property type="match status" value="1"/>
</dbReference>
<evidence type="ECO:0000256" key="5">
    <source>
        <dbReference type="ARBA" id="ARBA00022833"/>
    </source>
</evidence>
<proteinExistence type="inferred from homology"/>
<evidence type="ECO:0000313" key="10">
    <source>
        <dbReference type="Proteomes" id="UP000480178"/>
    </source>
</evidence>